<dbReference type="AlphaFoldDB" id="A0A2G1VUY2"/>
<dbReference type="Proteomes" id="UP000229433">
    <property type="component" value="Unassembled WGS sequence"/>
</dbReference>
<sequence length="118" mass="13728">MSKFNSKSFNDIKINPWGFGLIFFIVGVYFMANDFKLPSFFLFEKTNEVRATIVEIKPTYGIKGRVLQLLIYEYKVEDSLYQDRVKAGFGYGYKHVGDQLLVEYSVNNPQKNEVIGQY</sequence>
<organism evidence="2 3">
    <name type="scientific">Leeuwenhoekiella nanhaiensis</name>
    <dbReference type="NCBI Taxonomy" id="1655491"/>
    <lineage>
        <taxon>Bacteria</taxon>
        <taxon>Pseudomonadati</taxon>
        <taxon>Bacteroidota</taxon>
        <taxon>Flavobacteriia</taxon>
        <taxon>Flavobacteriales</taxon>
        <taxon>Flavobacteriaceae</taxon>
        <taxon>Leeuwenhoekiella</taxon>
    </lineage>
</organism>
<dbReference type="EMBL" id="NQXA01000002">
    <property type="protein sequence ID" value="PHQ30564.1"/>
    <property type="molecule type" value="Genomic_DNA"/>
</dbReference>
<keyword evidence="1" id="KW-1133">Transmembrane helix</keyword>
<name>A0A2G1VUY2_9FLAO</name>
<feature type="transmembrane region" description="Helical" evidence="1">
    <location>
        <begin position="14"/>
        <end position="32"/>
    </location>
</feature>
<evidence type="ECO:0000313" key="3">
    <source>
        <dbReference type="Proteomes" id="UP000229433"/>
    </source>
</evidence>
<protein>
    <recommendedName>
        <fullName evidence="4">DUF3592 domain-containing protein</fullName>
    </recommendedName>
</protein>
<evidence type="ECO:0000313" key="2">
    <source>
        <dbReference type="EMBL" id="PHQ30564.1"/>
    </source>
</evidence>
<keyword evidence="3" id="KW-1185">Reference proteome</keyword>
<keyword evidence="1" id="KW-0472">Membrane</keyword>
<evidence type="ECO:0000256" key="1">
    <source>
        <dbReference type="SAM" id="Phobius"/>
    </source>
</evidence>
<keyword evidence="1" id="KW-0812">Transmembrane</keyword>
<reference evidence="2 3" key="1">
    <citation type="submission" date="2017-08" db="EMBL/GenBank/DDBJ databases">
        <title>The whole genome shortgun sequences of strain Leeuwenhoekiella nanhaiensis G18 from the South China Sea.</title>
        <authorList>
            <person name="Liu Q."/>
        </authorList>
    </citation>
    <scope>NUCLEOTIDE SEQUENCE [LARGE SCALE GENOMIC DNA]</scope>
    <source>
        <strain evidence="2 3">G18</strain>
    </source>
</reference>
<dbReference type="RefSeq" id="WP_099645396.1">
    <property type="nucleotide sequence ID" value="NZ_KZ319288.1"/>
</dbReference>
<proteinExistence type="predicted"/>
<evidence type="ECO:0008006" key="4">
    <source>
        <dbReference type="Google" id="ProtNLM"/>
    </source>
</evidence>
<gene>
    <name evidence="2" type="ORF">CJ305_06305</name>
</gene>
<dbReference type="OrthoDB" id="1115357at2"/>
<comment type="caution">
    <text evidence="2">The sequence shown here is derived from an EMBL/GenBank/DDBJ whole genome shotgun (WGS) entry which is preliminary data.</text>
</comment>
<accession>A0A2G1VUY2</accession>